<dbReference type="AlphaFoldDB" id="V5BW87"/>
<evidence type="ECO:0000256" key="6">
    <source>
        <dbReference type="ARBA" id="ARBA00022777"/>
    </source>
</evidence>
<dbReference type="SMART" id="SM00387">
    <property type="entry name" value="HATPase_c"/>
    <property type="match status" value="1"/>
</dbReference>
<dbReference type="SUPFAM" id="SSF55874">
    <property type="entry name" value="ATPase domain of HSP90 chaperone/DNA topoisomerase II/histidine kinase"/>
    <property type="match status" value="1"/>
</dbReference>
<organism evidence="10 11">
    <name type="scientific">Methyloglobulus morosus KoM1</name>
    <dbReference type="NCBI Taxonomy" id="1116472"/>
    <lineage>
        <taxon>Bacteria</taxon>
        <taxon>Pseudomonadati</taxon>
        <taxon>Pseudomonadota</taxon>
        <taxon>Gammaproteobacteria</taxon>
        <taxon>Methylococcales</taxon>
        <taxon>Methylococcaceae</taxon>
        <taxon>Methyloglobulus</taxon>
    </lineage>
</organism>
<sequence>MVGAIIEEAQRISELTNKILEMARLEAGEVVLNRQWYAPEEIVGSALRRLDKRLKTRQVNVNMTDGLVLIHVDAVLLQQVLVNLLDNAAKYSPAGRPIDISVETKPHGLSITVADNGPGIPEDLQQKIFDKFFRIHPERAQSGVGLGLSICRAIVEAHGGDIRVANRSGGGARFQLNLPFQEFPPTIEPEEKELTL</sequence>
<comment type="caution">
    <text evidence="10">The sequence shown here is derived from an EMBL/GenBank/DDBJ whole genome shotgun (WGS) entry which is preliminary data.</text>
</comment>
<evidence type="ECO:0000256" key="7">
    <source>
        <dbReference type="ARBA" id="ARBA00022840"/>
    </source>
</evidence>
<dbReference type="EC" id="2.7.13.3" evidence="2"/>
<dbReference type="InterPro" id="IPR052023">
    <property type="entry name" value="Histidine_kinase_KdpD"/>
</dbReference>
<dbReference type="Pfam" id="PF02518">
    <property type="entry name" value="HATPase_c"/>
    <property type="match status" value="1"/>
</dbReference>
<reference evidence="10 11" key="1">
    <citation type="journal article" date="2013" name="Genome Announc.">
        <title>Draft Genome Sequence of the Methanotrophic Gammaproteobacterium Methyloglobulus morosus DSM 22980 Strain KoM1.</title>
        <authorList>
            <person name="Poehlein A."/>
            <person name="Deutzmann J.S."/>
            <person name="Daniel R."/>
            <person name="Simeonova D.D."/>
        </authorList>
    </citation>
    <scope>NUCLEOTIDE SEQUENCE [LARGE SCALE GENOMIC DNA]</scope>
    <source>
        <strain evidence="10 11">KoM1</strain>
    </source>
</reference>
<evidence type="ECO:0000256" key="4">
    <source>
        <dbReference type="ARBA" id="ARBA00022679"/>
    </source>
</evidence>
<evidence type="ECO:0000256" key="8">
    <source>
        <dbReference type="ARBA" id="ARBA00023012"/>
    </source>
</evidence>
<dbReference type="GO" id="GO:0005524">
    <property type="term" value="F:ATP binding"/>
    <property type="evidence" value="ECO:0007669"/>
    <property type="project" value="UniProtKB-KW"/>
</dbReference>
<dbReference type="PROSITE" id="PS50109">
    <property type="entry name" value="HIS_KIN"/>
    <property type="match status" value="1"/>
</dbReference>
<keyword evidence="5" id="KW-0547">Nucleotide-binding</keyword>
<keyword evidence="3" id="KW-0597">Phosphoprotein</keyword>
<evidence type="ECO:0000259" key="9">
    <source>
        <dbReference type="PROSITE" id="PS50109"/>
    </source>
</evidence>
<dbReference type="EMBL" id="AYLO01000068">
    <property type="protein sequence ID" value="ESS72104.1"/>
    <property type="molecule type" value="Genomic_DNA"/>
</dbReference>
<dbReference type="CDD" id="cd00075">
    <property type="entry name" value="HATPase"/>
    <property type="match status" value="1"/>
</dbReference>
<dbReference type="PANTHER" id="PTHR45569:SF1">
    <property type="entry name" value="SENSOR PROTEIN KDPD"/>
    <property type="match status" value="1"/>
</dbReference>
<dbReference type="InterPro" id="IPR004358">
    <property type="entry name" value="Sig_transdc_His_kin-like_C"/>
</dbReference>
<keyword evidence="6" id="KW-0418">Kinase</keyword>
<evidence type="ECO:0000256" key="1">
    <source>
        <dbReference type="ARBA" id="ARBA00000085"/>
    </source>
</evidence>
<proteinExistence type="predicted"/>
<feature type="domain" description="Histidine kinase" evidence="9">
    <location>
        <begin position="1"/>
        <end position="182"/>
    </location>
</feature>
<dbReference type="GO" id="GO:0000155">
    <property type="term" value="F:phosphorelay sensor kinase activity"/>
    <property type="evidence" value="ECO:0007669"/>
    <property type="project" value="TreeGrafter"/>
</dbReference>
<dbReference type="PANTHER" id="PTHR45569">
    <property type="entry name" value="SENSOR PROTEIN KDPD"/>
    <property type="match status" value="1"/>
</dbReference>
<evidence type="ECO:0000313" key="11">
    <source>
        <dbReference type="Proteomes" id="UP000017842"/>
    </source>
</evidence>
<dbReference type="InterPro" id="IPR005467">
    <property type="entry name" value="His_kinase_dom"/>
</dbReference>
<comment type="catalytic activity">
    <reaction evidence="1">
        <text>ATP + protein L-histidine = ADP + protein N-phospho-L-histidine.</text>
        <dbReference type="EC" id="2.7.13.3"/>
    </reaction>
</comment>
<keyword evidence="11" id="KW-1185">Reference proteome</keyword>
<name>V5BW87_9GAMM</name>
<evidence type="ECO:0000256" key="2">
    <source>
        <dbReference type="ARBA" id="ARBA00012438"/>
    </source>
</evidence>
<dbReference type="InterPro" id="IPR036890">
    <property type="entry name" value="HATPase_C_sf"/>
</dbReference>
<dbReference type="Proteomes" id="UP000017842">
    <property type="component" value="Unassembled WGS sequence"/>
</dbReference>
<protein>
    <recommendedName>
        <fullName evidence="2">histidine kinase</fullName>
        <ecNumber evidence="2">2.7.13.3</ecNumber>
    </recommendedName>
</protein>
<dbReference type="GO" id="GO:0005886">
    <property type="term" value="C:plasma membrane"/>
    <property type="evidence" value="ECO:0007669"/>
    <property type="project" value="TreeGrafter"/>
</dbReference>
<evidence type="ECO:0000256" key="5">
    <source>
        <dbReference type="ARBA" id="ARBA00022741"/>
    </source>
</evidence>
<evidence type="ECO:0000313" key="10">
    <source>
        <dbReference type="EMBL" id="ESS72104.1"/>
    </source>
</evidence>
<dbReference type="RefSeq" id="WP_023494867.1">
    <property type="nucleotide sequence ID" value="NZ_AYLO01000068.1"/>
</dbReference>
<dbReference type="Gene3D" id="3.30.565.10">
    <property type="entry name" value="Histidine kinase-like ATPase, C-terminal domain"/>
    <property type="match status" value="1"/>
</dbReference>
<keyword evidence="4 10" id="KW-0808">Transferase</keyword>
<dbReference type="STRING" id="1116472.MGMO_71c00110"/>
<dbReference type="InterPro" id="IPR003594">
    <property type="entry name" value="HATPase_dom"/>
</dbReference>
<dbReference type="eggNOG" id="COG2205">
    <property type="taxonomic scope" value="Bacteria"/>
</dbReference>
<keyword evidence="8" id="KW-0902">Two-component regulatory system</keyword>
<accession>V5BW87</accession>
<keyword evidence="7" id="KW-0067">ATP-binding</keyword>
<dbReference type="FunFam" id="3.30.565.10:FF:000042">
    <property type="entry name" value="Two-component sensor histidine kinase KdpD"/>
    <property type="match status" value="1"/>
</dbReference>
<evidence type="ECO:0000256" key="3">
    <source>
        <dbReference type="ARBA" id="ARBA00022553"/>
    </source>
</evidence>
<gene>
    <name evidence="10" type="primary">kdpD</name>
    <name evidence="10" type="ORF">MGMO_71c00110</name>
</gene>
<dbReference type="PRINTS" id="PR00344">
    <property type="entry name" value="BCTRLSENSOR"/>
</dbReference>
<dbReference type="GO" id="GO:0042802">
    <property type="term" value="F:identical protein binding"/>
    <property type="evidence" value="ECO:0007669"/>
    <property type="project" value="UniProtKB-ARBA"/>
</dbReference>